<evidence type="ECO:0000256" key="6">
    <source>
        <dbReference type="ARBA" id="ARBA00022842"/>
    </source>
</evidence>
<proteinExistence type="inferred from homology"/>
<dbReference type="Gene3D" id="3.30.1840.10">
    <property type="entry name" value="Polyphosphate kinase middle domain"/>
    <property type="match status" value="1"/>
</dbReference>
<dbReference type="HAMAP" id="MF_00347">
    <property type="entry name" value="Polyphosphate_kinase"/>
    <property type="match status" value="1"/>
</dbReference>
<dbReference type="RefSeq" id="WP_129016003.1">
    <property type="nucleotide sequence ID" value="NZ_SDDZ01000001.1"/>
</dbReference>
<feature type="domain" description="PLD phosphodiesterase" evidence="9">
    <location>
        <begin position="439"/>
        <end position="468"/>
    </location>
</feature>
<dbReference type="InterPro" id="IPR036830">
    <property type="entry name" value="PP_kinase_middle_dom_sf"/>
</dbReference>
<feature type="active site" description="Phosphohistidine intermediate" evidence="7">
    <location>
        <position position="439"/>
    </location>
</feature>
<dbReference type="GO" id="GO:0005524">
    <property type="term" value="F:ATP binding"/>
    <property type="evidence" value="ECO:0007669"/>
    <property type="project" value="UniProtKB-KW"/>
</dbReference>
<organism evidence="10 11">
    <name type="scientific">Gelidibacter gilvus</name>
    <dbReference type="NCBI Taxonomy" id="59602"/>
    <lineage>
        <taxon>Bacteria</taxon>
        <taxon>Pseudomonadati</taxon>
        <taxon>Bacteroidota</taxon>
        <taxon>Flavobacteriia</taxon>
        <taxon>Flavobacteriales</taxon>
        <taxon>Flavobacteriaceae</taxon>
        <taxon>Gelidibacter</taxon>
    </lineage>
</organism>
<dbReference type="InterPro" id="IPR041108">
    <property type="entry name" value="PP_kinase_C_1"/>
</dbReference>
<dbReference type="Pfam" id="PF13089">
    <property type="entry name" value="PP_kinase_N"/>
    <property type="match status" value="1"/>
</dbReference>
<dbReference type="InterPro" id="IPR001736">
    <property type="entry name" value="PLipase_D/transphosphatidylase"/>
</dbReference>
<name>A0A4Q0XKS5_9FLAO</name>
<feature type="binding site" evidence="7">
    <location>
        <position position="472"/>
    </location>
    <ligand>
        <name>ATP</name>
        <dbReference type="ChEBI" id="CHEBI:30616"/>
    </ligand>
</feature>
<keyword evidence="5 7" id="KW-0067">ATP-binding</keyword>
<dbReference type="Gene3D" id="3.30.870.10">
    <property type="entry name" value="Endonuclease Chain A"/>
    <property type="match status" value="2"/>
</dbReference>
<evidence type="ECO:0000259" key="9">
    <source>
        <dbReference type="PROSITE" id="PS50035"/>
    </source>
</evidence>
<dbReference type="GO" id="GO:0008976">
    <property type="term" value="F:polyphosphate kinase activity"/>
    <property type="evidence" value="ECO:0007669"/>
    <property type="project" value="UniProtKB-UniRule"/>
</dbReference>
<accession>A0A4Q0XKS5</accession>
<dbReference type="InterPro" id="IPR003414">
    <property type="entry name" value="PP_kinase"/>
</dbReference>
<dbReference type="CDD" id="cd09164">
    <property type="entry name" value="PLDc_EcPPK1_C1_like"/>
    <property type="match status" value="1"/>
</dbReference>
<dbReference type="Pfam" id="PF02503">
    <property type="entry name" value="PP_kinase"/>
    <property type="match status" value="1"/>
</dbReference>
<dbReference type="InterPro" id="IPR025200">
    <property type="entry name" value="PPK_C_dom2"/>
</dbReference>
<dbReference type="GO" id="GO:0009358">
    <property type="term" value="C:polyphosphate kinase complex"/>
    <property type="evidence" value="ECO:0007669"/>
    <property type="project" value="InterPro"/>
</dbReference>
<comment type="caution">
    <text evidence="10">The sequence shown here is derived from an EMBL/GenBank/DDBJ whole genome shotgun (WGS) entry which is preliminary data.</text>
</comment>
<dbReference type="PROSITE" id="PS50035">
    <property type="entry name" value="PLD"/>
    <property type="match status" value="1"/>
</dbReference>
<comment type="function">
    <text evidence="7 8">Catalyzes the reversible transfer of the terminal phosphate of ATP to form a long-chain polyphosphate (polyP).</text>
</comment>
<gene>
    <name evidence="10" type="primary">ppk1</name>
    <name evidence="7" type="synonym">ppk</name>
    <name evidence="10" type="ORF">ESZ48_04045</name>
</gene>
<keyword evidence="1 7" id="KW-0597">Phosphoprotein</keyword>
<dbReference type="NCBIfam" id="TIGR03705">
    <property type="entry name" value="poly_P_kin"/>
    <property type="match status" value="1"/>
</dbReference>
<reference evidence="10 11" key="1">
    <citation type="submission" date="2019-01" db="EMBL/GenBank/DDBJ databases">
        <title>Genome sequence of the Antarctic species Gelidibacter gilvus ACAM 158(T).</title>
        <authorList>
            <person name="Bowman J.P."/>
        </authorList>
    </citation>
    <scope>NUCLEOTIDE SEQUENCE [LARGE SCALE GENOMIC DNA]</scope>
    <source>
        <strain evidence="10 11">IC158</strain>
    </source>
</reference>
<dbReference type="PANTHER" id="PTHR30218">
    <property type="entry name" value="POLYPHOSPHATE KINASE"/>
    <property type="match status" value="1"/>
</dbReference>
<comment type="catalytic activity">
    <reaction evidence="7 8">
        <text>[phosphate](n) + ATP = [phosphate](n+1) + ADP</text>
        <dbReference type="Rhea" id="RHEA:19573"/>
        <dbReference type="Rhea" id="RHEA-COMP:9859"/>
        <dbReference type="Rhea" id="RHEA-COMP:14280"/>
        <dbReference type="ChEBI" id="CHEBI:16838"/>
        <dbReference type="ChEBI" id="CHEBI:30616"/>
        <dbReference type="ChEBI" id="CHEBI:456216"/>
        <dbReference type="EC" id="2.7.4.1"/>
    </reaction>
</comment>
<dbReference type="SUPFAM" id="SSF56024">
    <property type="entry name" value="Phospholipase D/nuclease"/>
    <property type="match status" value="2"/>
</dbReference>
<dbReference type="EC" id="2.7.4.1" evidence="7 8"/>
<comment type="cofactor">
    <cofactor evidence="7">
        <name>Mg(2+)</name>
        <dbReference type="ChEBI" id="CHEBI:18420"/>
    </cofactor>
</comment>
<feature type="binding site" evidence="7">
    <location>
        <position position="48"/>
    </location>
    <ligand>
        <name>ATP</name>
        <dbReference type="ChEBI" id="CHEBI:30616"/>
    </ligand>
</feature>
<evidence type="ECO:0000256" key="1">
    <source>
        <dbReference type="ARBA" id="ARBA00022553"/>
    </source>
</evidence>
<feature type="binding site" evidence="7">
    <location>
        <position position="409"/>
    </location>
    <ligand>
        <name>Mg(2+)</name>
        <dbReference type="ChEBI" id="CHEBI:18420"/>
    </ligand>
</feature>
<keyword evidence="6 7" id="KW-0460">Magnesium</keyword>
<keyword evidence="2 7" id="KW-0808">Transferase</keyword>
<dbReference type="EMBL" id="SDDZ01000001">
    <property type="protein sequence ID" value="RXJ52869.1"/>
    <property type="molecule type" value="Genomic_DNA"/>
</dbReference>
<evidence type="ECO:0000256" key="5">
    <source>
        <dbReference type="ARBA" id="ARBA00022840"/>
    </source>
</evidence>
<dbReference type="SUPFAM" id="SSF140356">
    <property type="entry name" value="PPK N-terminal domain-like"/>
    <property type="match status" value="1"/>
</dbReference>
<dbReference type="PANTHER" id="PTHR30218:SF0">
    <property type="entry name" value="POLYPHOSPHATE KINASE"/>
    <property type="match status" value="1"/>
</dbReference>
<dbReference type="GO" id="GO:0006799">
    <property type="term" value="P:polyphosphate biosynthetic process"/>
    <property type="evidence" value="ECO:0007669"/>
    <property type="project" value="UniProtKB-UniRule"/>
</dbReference>
<feature type="binding site" evidence="7">
    <location>
        <position position="568"/>
    </location>
    <ligand>
        <name>ATP</name>
        <dbReference type="ChEBI" id="CHEBI:30616"/>
    </ligand>
</feature>
<dbReference type="AlphaFoldDB" id="A0A4Q0XKS5"/>
<evidence type="ECO:0000313" key="11">
    <source>
        <dbReference type="Proteomes" id="UP000289792"/>
    </source>
</evidence>
<keyword evidence="4 7" id="KW-0418">Kinase</keyword>
<evidence type="ECO:0000256" key="2">
    <source>
        <dbReference type="ARBA" id="ARBA00022679"/>
    </source>
</evidence>
<evidence type="ECO:0000256" key="8">
    <source>
        <dbReference type="RuleBase" id="RU003800"/>
    </source>
</evidence>
<sequence length="691" mass="80325">MASPLYNSKYYHRDLSWLRFNHRVLQEVADKRNPLYERIKFMAIFSSNLDEFFRVRVSDIRQVKDLDKALRKKLVVKPNRVLAEIKVQVDLLQEELGQIFQNEIIPDLKQEGIHLIKYSDFTAVQKKVAEDYFESTLKSKIDFGSSIFSTKDSVFVENESSYITASISKDKFQVVQIPKDEPRFFVFPNHSKGKTSKSSSDNGKHYITFIDDIIKYNLYRTQPELDLSYYAIKISRDAELYIEDEFSGNLMEKIKESLPQRETGQATRVLIDRRMPEDFQKVLKKALDITNIDVVLGGSYHNFKDFFSFPNPTDKNLYFEEFPPLDHPVTSKFKSMFEAIDTKDQLMHYPYQSFEPVIKLLEEAADDPKVTTIKMTLYRVAEESRLNDAIARAAKNGKKVIIFIEVKARFDEENNLKWGEILKEHGAQVLYSYPGIKVHSKIIYIERQVGDEVKHYCYVGTGNFNENTATLYTDFGLMTNNKKITEDLNKLFLVLEGIFIVPKAKKLLISPFTMRNKFVSLVEKEIHLAQAGKEAYMILKMNSLEDKKMIKLLYEASNKGVKIKLLVRGMCCLVPGIKGQSKNIKVTSILDRFLEHGRIYIFGNGGDEKMYIGSADWMTRNLTHRIEVVTPVLDPDNFKIIRDVIDIEMADNVKARIIDADQKNEYAKVGKKPEIRSQFEIYEYFKRLERR</sequence>
<evidence type="ECO:0000313" key="10">
    <source>
        <dbReference type="EMBL" id="RXJ52869.1"/>
    </source>
</evidence>
<dbReference type="Gene3D" id="1.20.58.310">
    <property type="entry name" value="Polyphosphate kinase N-terminal domain"/>
    <property type="match status" value="1"/>
</dbReference>
<keyword evidence="7" id="KW-0479">Metal-binding</keyword>
<feature type="binding site" evidence="7">
    <location>
        <position position="379"/>
    </location>
    <ligand>
        <name>Mg(2+)</name>
        <dbReference type="ChEBI" id="CHEBI:18420"/>
    </ligand>
</feature>
<dbReference type="GO" id="GO:0046872">
    <property type="term" value="F:metal ion binding"/>
    <property type="evidence" value="ECO:0007669"/>
    <property type="project" value="UniProtKB-KW"/>
</dbReference>
<dbReference type="OrthoDB" id="9761456at2"/>
<comment type="similarity">
    <text evidence="7 8">Belongs to the polyphosphate kinase 1 (PPK1) family.</text>
</comment>
<dbReference type="InterPro" id="IPR036832">
    <property type="entry name" value="PPK_N_dom_sf"/>
</dbReference>
<dbReference type="SUPFAM" id="SSF143724">
    <property type="entry name" value="PHP14-like"/>
    <property type="match status" value="1"/>
</dbReference>
<dbReference type="InterPro" id="IPR025198">
    <property type="entry name" value="PPK_N_dom"/>
</dbReference>
<evidence type="ECO:0000256" key="7">
    <source>
        <dbReference type="HAMAP-Rule" id="MF_00347"/>
    </source>
</evidence>
<dbReference type="PIRSF" id="PIRSF015589">
    <property type="entry name" value="PP_kinase"/>
    <property type="match status" value="1"/>
</dbReference>
<comment type="PTM">
    <text evidence="7 8">An intermediate of this reaction is the autophosphorylated ppk in which a phosphate is covalently linked to a histidine residue through a N-P bond.</text>
</comment>
<protein>
    <recommendedName>
        <fullName evidence="7 8">Polyphosphate kinase</fullName>
        <ecNumber evidence="7 8">2.7.4.1</ecNumber>
    </recommendedName>
    <alternativeName>
        <fullName evidence="7">ATP-polyphosphate phosphotransferase</fullName>
    </alternativeName>
    <alternativeName>
        <fullName evidence="7">Polyphosphoric acid kinase</fullName>
    </alternativeName>
</protein>
<dbReference type="Pfam" id="PF13090">
    <property type="entry name" value="PP_kinase_C"/>
    <property type="match status" value="1"/>
</dbReference>
<dbReference type="CDD" id="cd09167">
    <property type="entry name" value="PLDc_EcPPK1_C2_like"/>
    <property type="match status" value="1"/>
</dbReference>
<evidence type="ECO:0000256" key="4">
    <source>
        <dbReference type="ARBA" id="ARBA00022777"/>
    </source>
</evidence>
<evidence type="ECO:0000256" key="3">
    <source>
        <dbReference type="ARBA" id="ARBA00022741"/>
    </source>
</evidence>
<dbReference type="NCBIfam" id="NF003917">
    <property type="entry name" value="PRK05443.1-1"/>
    <property type="match status" value="1"/>
</dbReference>
<dbReference type="Proteomes" id="UP000289792">
    <property type="component" value="Unassembled WGS sequence"/>
</dbReference>
<dbReference type="Pfam" id="PF17941">
    <property type="entry name" value="PP_kinase_C_1"/>
    <property type="match status" value="1"/>
</dbReference>
<feature type="binding site" evidence="7">
    <location>
        <position position="596"/>
    </location>
    <ligand>
        <name>ATP</name>
        <dbReference type="ChEBI" id="CHEBI:30616"/>
    </ligand>
</feature>
<dbReference type="InterPro" id="IPR024953">
    <property type="entry name" value="PP_kinase_middle"/>
</dbReference>
<keyword evidence="3 7" id="KW-0547">Nucleotide-binding</keyword>
<keyword evidence="11" id="KW-1185">Reference proteome</keyword>